<keyword evidence="1" id="KW-1133">Transmembrane helix</keyword>
<keyword evidence="1" id="KW-0812">Transmembrane</keyword>
<dbReference type="GO" id="GO:0042834">
    <property type="term" value="F:peptidoglycan binding"/>
    <property type="evidence" value="ECO:0007669"/>
    <property type="project" value="InterPro"/>
</dbReference>
<sequence>MDDKTKLYVLAKKEVFLIFVFMILISLTSFLLGVKIGVNNSFESSGFTREDMKNVEIMSPDEEKVTDLETSMSKVDQDATYKALKEKTNSSLRKKIENEFSNEDMKFNIKKPEAKMKDEAPVIEKKSTNVMAPATAPVVNKKDEFSGKHSIQVGSFPSINEAELFAKGFKARGYTPIINQVELSHRGTWFRVSLGVFENVSEAKEYVIEHRSLFESSDYHFVQFE</sequence>
<dbReference type="Pfam" id="PF05036">
    <property type="entry name" value="SPOR"/>
    <property type="match status" value="1"/>
</dbReference>
<dbReference type="EMBL" id="MAAO01000006">
    <property type="protein sequence ID" value="OUR96531.1"/>
    <property type="molecule type" value="Genomic_DNA"/>
</dbReference>
<gene>
    <name evidence="3" type="ORF">A9Q84_09280</name>
</gene>
<organism evidence="3 4">
    <name type="scientific">Halobacteriovorax marinus</name>
    <dbReference type="NCBI Taxonomy" id="97084"/>
    <lineage>
        <taxon>Bacteria</taxon>
        <taxon>Pseudomonadati</taxon>
        <taxon>Bdellovibrionota</taxon>
        <taxon>Bacteriovoracia</taxon>
        <taxon>Bacteriovoracales</taxon>
        <taxon>Halobacteriovoraceae</taxon>
        <taxon>Halobacteriovorax</taxon>
    </lineage>
</organism>
<comment type="caution">
    <text evidence="3">The sequence shown here is derived from an EMBL/GenBank/DDBJ whole genome shotgun (WGS) entry which is preliminary data.</text>
</comment>
<dbReference type="SUPFAM" id="SSF110997">
    <property type="entry name" value="Sporulation related repeat"/>
    <property type="match status" value="1"/>
</dbReference>
<feature type="domain" description="SPOR" evidence="2">
    <location>
        <begin position="143"/>
        <end position="225"/>
    </location>
</feature>
<dbReference type="AlphaFoldDB" id="A0A1Y5FAL7"/>
<reference evidence="4" key="1">
    <citation type="journal article" date="2017" name="Proc. Natl. Acad. Sci. U.S.A.">
        <title>Simulation of Deepwater Horizon oil plume reveals substrate specialization within a complex community of hydrocarbon-degraders.</title>
        <authorList>
            <person name="Hu P."/>
            <person name="Dubinsky E.A."/>
            <person name="Probst A.J."/>
            <person name="Wang J."/>
            <person name="Sieber C.M.K."/>
            <person name="Tom L.M."/>
            <person name="Gardinali P."/>
            <person name="Banfield J.F."/>
            <person name="Atlas R.M."/>
            <person name="Andersen G.L."/>
        </authorList>
    </citation>
    <scope>NUCLEOTIDE SEQUENCE [LARGE SCALE GENOMIC DNA]</scope>
</reference>
<protein>
    <recommendedName>
        <fullName evidence="2">SPOR domain-containing protein</fullName>
    </recommendedName>
</protein>
<name>A0A1Y5FAL7_9BACT</name>
<evidence type="ECO:0000259" key="2">
    <source>
        <dbReference type="PROSITE" id="PS51724"/>
    </source>
</evidence>
<feature type="transmembrane region" description="Helical" evidence="1">
    <location>
        <begin position="15"/>
        <end position="34"/>
    </location>
</feature>
<dbReference type="Proteomes" id="UP000196531">
    <property type="component" value="Unassembled WGS sequence"/>
</dbReference>
<proteinExistence type="predicted"/>
<dbReference type="Gene3D" id="3.30.70.1070">
    <property type="entry name" value="Sporulation related repeat"/>
    <property type="match status" value="1"/>
</dbReference>
<dbReference type="PROSITE" id="PS51724">
    <property type="entry name" value="SPOR"/>
    <property type="match status" value="1"/>
</dbReference>
<dbReference type="InterPro" id="IPR007730">
    <property type="entry name" value="SPOR-like_dom"/>
</dbReference>
<dbReference type="InterPro" id="IPR036680">
    <property type="entry name" value="SPOR-like_sf"/>
</dbReference>
<evidence type="ECO:0000313" key="3">
    <source>
        <dbReference type="EMBL" id="OUR96531.1"/>
    </source>
</evidence>
<accession>A0A1Y5FAL7</accession>
<keyword evidence="1" id="KW-0472">Membrane</keyword>
<evidence type="ECO:0000256" key="1">
    <source>
        <dbReference type="SAM" id="Phobius"/>
    </source>
</evidence>
<evidence type="ECO:0000313" key="4">
    <source>
        <dbReference type="Proteomes" id="UP000196531"/>
    </source>
</evidence>